<accession>A0A915CRT4</accession>
<reference evidence="2" key="1">
    <citation type="submission" date="2022-11" db="UniProtKB">
        <authorList>
            <consortium name="WormBaseParasite"/>
        </authorList>
    </citation>
    <scope>IDENTIFICATION</scope>
</reference>
<dbReference type="AlphaFoldDB" id="A0A915CRT4"/>
<evidence type="ECO:0000313" key="2">
    <source>
        <dbReference type="WBParaSite" id="jg11520"/>
    </source>
</evidence>
<proteinExistence type="predicted"/>
<name>A0A915CRT4_9BILA</name>
<protein>
    <submittedName>
        <fullName evidence="2">Uncharacterized protein</fullName>
    </submittedName>
</protein>
<keyword evidence="1" id="KW-1185">Reference proteome</keyword>
<organism evidence="1 2">
    <name type="scientific">Ditylenchus dipsaci</name>
    <dbReference type="NCBI Taxonomy" id="166011"/>
    <lineage>
        <taxon>Eukaryota</taxon>
        <taxon>Metazoa</taxon>
        <taxon>Ecdysozoa</taxon>
        <taxon>Nematoda</taxon>
        <taxon>Chromadorea</taxon>
        <taxon>Rhabditida</taxon>
        <taxon>Tylenchina</taxon>
        <taxon>Tylenchomorpha</taxon>
        <taxon>Sphaerularioidea</taxon>
        <taxon>Anguinidae</taxon>
        <taxon>Anguininae</taxon>
        <taxon>Ditylenchus</taxon>
    </lineage>
</organism>
<dbReference type="Proteomes" id="UP000887574">
    <property type="component" value="Unplaced"/>
</dbReference>
<dbReference type="WBParaSite" id="jg11520">
    <property type="protein sequence ID" value="jg11520"/>
    <property type="gene ID" value="jg11520"/>
</dbReference>
<evidence type="ECO:0000313" key="1">
    <source>
        <dbReference type="Proteomes" id="UP000887574"/>
    </source>
</evidence>
<sequence>MFSTALLSSSSSSISCSAAGSSSISSSTILAGLLLYPMSISRVRLLHISFRQLTSSDRSFSSDKASKMRNYQYTPEEEAQMDAFGETWKQTNRGIKGPTAWREFKRSHTWARFITADALRQKYTRLKRDQFWRAYAQLHANCPRGHATCVALNNNAEAPAATE</sequence>